<protein>
    <submittedName>
        <fullName evidence="1">Uncharacterized protein</fullName>
    </submittedName>
</protein>
<evidence type="ECO:0000313" key="2">
    <source>
        <dbReference type="Proteomes" id="UP000186817"/>
    </source>
</evidence>
<organism evidence="1 2">
    <name type="scientific">Symbiodinium microadriaticum</name>
    <name type="common">Dinoflagellate</name>
    <name type="synonym">Zooxanthella microadriatica</name>
    <dbReference type="NCBI Taxonomy" id="2951"/>
    <lineage>
        <taxon>Eukaryota</taxon>
        <taxon>Sar</taxon>
        <taxon>Alveolata</taxon>
        <taxon>Dinophyceae</taxon>
        <taxon>Suessiales</taxon>
        <taxon>Symbiodiniaceae</taxon>
        <taxon>Symbiodinium</taxon>
    </lineage>
</organism>
<keyword evidence="2" id="KW-1185">Reference proteome</keyword>
<name>A0A1Q9CG03_SYMMI</name>
<sequence>MPRCRLQACDKVLQRRAEKVRLHRLWGDELPWPAGILRRSLQVLPNKRWCIKGGFTLELLLIHIDKVESFEQELPEETRAELEKGDEGSLRGFPFFHPWAFAGHLAKLTNRQANLLAALAEHIVGQALPSIRSLIRPPVPPLQMSFAQKLLEQPTTESTVHKV</sequence>
<dbReference type="Proteomes" id="UP000186817">
    <property type="component" value="Unassembled WGS sequence"/>
</dbReference>
<dbReference type="EMBL" id="LSRX01001243">
    <property type="protein sequence ID" value="OLP81860.1"/>
    <property type="molecule type" value="Genomic_DNA"/>
</dbReference>
<accession>A0A1Q9CG03</accession>
<gene>
    <name evidence="1" type="ORF">AK812_SmicGene37546</name>
</gene>
<evidence type="ECO:0000313" key="1">
    <source>
        <dbReference type="EMBL" id="OLP81860.1"/>
    </source>
</evidence>
<proteinExistence type="predicted"/>
<dbReference type="OrthoDB" id="407714at2759"/>
<reference evidence="1 2" key="1">
    <citation type="submission" date="2016-02" db="EMBL/GenBank/DDBJ databases">
        <title>Genome analysis of coral dinoflagellate symbionts highlights evolutionary adaptations to a symbiotic lifestyle.</title>
        <authorList>
            <person name="Aranda M."/>
            <person name="Li Y."/>
            <person name="Liew Y.J."/>
            <person name="Baumgarten S."/>
            <person name="Simakov O."/>
            <person name="Wilson M."/>
            <person name="Piel J."/>
            <person name="Ashoor H."/>
            <person name="Bougouffa S."/>
            <person name="Bajic V.B."/>
            <person name="Ryu T."/>
            <person name="Ravasi T."/>
            <person name="Bayer T."/>
            <person name="Micklem G."/>
            <person name="Kim H."/>
            <person name="Bhak J."/>
            <person name="Lajeunesse T.C."/>
            <person name="Voolstra C.R."/>
        </authorList>
    </citation>
    <scope>NUCLEOTIDE SEQUENCE [LARGE SCALE GENOMIC DNA]</scope>
    <source>
        <strain evidence="1 2">CCMP2467</strain>
    </source>
</reference>
<comment type="caution">
    <text evidence="1">The sequence shown here is derived from an EMBL/GenBank/DDBJ whole genome shotgun (WGS) entry which is preliminary data.</text>
</comment>
<dbReference type="AlphaFoldDB" id="A0A1Q9CG03"/>